<dbReference type="Proteomes" id="UP001204953">
    <property type="component" value="Unassembled WGS sequence"/>
</dbReference>
<dbReference type="SUPFAM" id="SSF52540">
    <property type="entry name" value="P-loop containing nucleoside triphosphate hydrolases"/>
    <property type="match status" value="1"/>
</dbReference>
<reference evidence="2" key="1">
    <citation type="submission" date="2022-06" db="EMBL/GenBank/DDBJ databases">
        <title>New cyanobacteria of genus Symplocastrum in benthos of Lake Baikal.</title>
        <authorList>
            <person name="Sorokovikova E."/>
            <person name="Tikhonova I."/>
            <person name="Krasnopeev A."/>
            <person name="Evseev P."/>
            <person name="Gladkikh A."/>
            <person name="Belykh O."/>
        </authorList>
    </citation>
    <scope>NUCLEOTIDE SEQUENCE</scope>
    <source>
        <strain evidence="2">BBK-W-15</strain>
    </source>
</reference>
<dbReference type="RefSeq" id="WP_254014991.1">
    <property type="nucleotide sequence ID" value="NZ_JAMZMM010000531.1"/>
</dbReference>
<dbReference type="GO" id="GO:0005524">
    <property type="term" value="F:ATP binding"/>
    <property type="evidence" value="ECO:0007669"/>
    <property type="project" value="InterPro"/>
</dbReference>
<dbReference type="GO" id="GO:0016887">
    <property type="term" value="F:ATP hydrolysis activity"/>
    <property type="evidence" value="ECO:0007669"/>
    <property type="project" value="InterPro"/>
</dbReference>
<keyword evidence="3" id="KW-1185">Reference proteome</keyword>
<comment type="caution">
    <text evidence="2">The sequence shown here is derived from an EMBL/GenBank/DDBJ whole genome shotgun (WGS) entry which is preliminary data.</text>
</comment>
<dbReference type="AlphaFoldDB" id="A0AAE3GY72"/>
<proteinExistence type="predicted"/>
<dbReference type="EMBL" id="JAMZMM010000531">
    <property type="protein sequence ID" value="MCP2732267.1"/>
    <property type="molecule type" value="Genomic_DNA"/>
</dbReference>
<dbReference type="Gene3D" id="3.40.50.300">
    <property type="entry name" value="P-loop containing nucleotide triphosphate hydrolases"/>
    <property type="match status" value="1"/>
</dbReference>
<gene>
    <name evidence="2" type="ORF">NJ959_27935</name>
</gene>
<dbReference type="InterPro" id="IPR003959">
    <property type="entry name" value="ATPase_AAA_core"/>
</dbReference>
<feature type="domain" description="ATPase AAA-type core" evidence="1">
    <location>
        <begin position="23"/>
        <end position="115"/>
    </location>
</feature>
<protein>
    <submittedName>
        <fullName evidence="2">AAA family ATPase</fullName>
    </submittedName>
</protein>
<evidence type="ECO:0000313" key="2">
    <source>
        <dbReference type="EMBL" id="MCP2732267.1"/>
    </source>
</evidence>
<evidence type="ECO:0000259" key="1">
    <source>
        <dbReference type="Pfam" id="PF13304"/>
    </source>
</evidence>
<sequence length="165" mass="18684">MLKKIKIKGYKSIQEMELELAPINILIGANGAGKSNFISFFKLLRWMMQSPGQLQFFIGKYGGANCLLFDGASVTPQMAAELHLETDAGRNDYSFRLFHAASDTLIFAEEKYRFYRNTFNSLADYKSLDAGHKEAKLVDISNLGDSTAQSILRLIWNKNNKHHRS</sequence>
<dbReference type="InterPro" id="IPR027417">
    <property type="entry name" value="P-loop_NTPase"/>
</dbReference>
<evidence type="ECO:0000313" key="3">
    <source>
        <dbReference type="Proteomes" id="UP001204953"/>
    </source>
</evidence>
<dbReference type="Pfam" id="PF13304">
    <property type="entry name" value="AAA_21"/>
    <property type="match status" value="1"/>
</dbReference>
<accession>A0AAE3GY72</accession>
<organism evidence="2 3">
    <name type="scientific">Limnofasciculus baicalensis BBK-W-15</name>
    <dbReference type="NCBI Taxonomy" id="2699891"/>
    <lineage>
        <taxon>Bacteria</taxon>
        <taxon>Bacillati</taxon>
        <taxon>Cyanobacteriota</taxon>
        <taxon>Cyanophyceae</taxon>
        <taxon>Coleofasciculales</taxon>
        <taxon>Coleofasciculaceae</taxon>
        <taxon>Limnofasciculus</taxon>
        <taxon>Limnofasciculus baicalensis</taxon>
    </lineage>
</organism>
<name>A0AAE3GY72_9CYAN</name>